<dbReference type="AlphaFoldDB" id="A0A9D9IUT3"/>
<dbReference type="Pfam" id="PF14322">
    <property type="entry name" value="SusD-like_3"/>
    <property type="match status" value="1"/>
</dbReference>
<dbReference type="InterPro" id="IPR011990">
    <property type="entry name" value="TPR-like_helical_dom_sf"/>
</dbReference>
<keyword evidence="5" id="KW-0998">Cell outer membrane</keyword>
<evidence type="ECO:0000313" key="9">
    <source>
        <dbReference type="EMBL" id="MBO8477868.1"/>
    </source>
</evidence>
<protein>
    <submittedName>
        <fullName evidence="9">RagB/SusD family nutrient uptake outer membrane protein</fullName>
    </submittedName>
</protein>
<evidence type="ECO:0000256" key="4">
    <source>
        <dbReference type="ARBA" id="ARBA00023136"/>
    </source>
</evidence>
<evidence type="ECO:0000256" key="2">
    <source>
        <dbReference type="ARBA" id="ARBA00006275"/>
    </source>
</evidence>
<feature type="chain" id="PRO_5038891949" evidence="6">
    <location>
        <begin position="24"/>
        <end position="643"/>
    </location>
</feature>
<evidence type="ECO:0000313" key="10">
    <source>
        <dbReference type="Proteomes" id="UP000823771"/>
    </source>
</evidence>
<dbReference type="Pfam" id="PF07980">
    <property type="entry name" value="SusD_RagB"/>
    <property type="match status" value="1"/>
</dbReference>
<evidence type="ECO:0000259" key="7">
    <source>
        <dbReference type="Pfam" id="PF07980"/>
    </source>
</evidence>
<comment type="caution">
    <text evidence="9">The sequence shown here is derived from an EMBL/GenBank/DDBJ whole genome shotgun (WGS) entry which is preliminary data.</text>
</comment>
<dbReference type="GO" id="GO:0009279">
    <property type="term" value="C:cell outer membrane"/>
    <property type="evidence" value="ECO:0007669"/>
    <property type="project" value="UniProtKB-SubCell"/>
</dbReference>
<reference evidence="9" key="2">
    <citation type="journal article" date="2021" name="PeerJ">
        <title>Extensive microbial diversity within the chicken gut microbiome revealed by metagenomics and culture.</title>
        <authorList>
            <person name="Gilroy R."/>
            <person name="Ravi A."/>
            <person name="Getino M."/>
            <person name="Pursley I."/>
            <person name="Horton D.L."/>
            <person name="Alikhan N.F."/>
            <person name="Baker D."/>
            <person name="Gharbi K."/>
            <person name="Hall N."/>
            <person name="Watson M."/>
            <person name="Adriaenssens E.M."/>
            <person name="Foster-Nyarko E."/>
            <person name="Jarju S."/>
            <person name="Secka A."/>
            <person name="Antonio M."/>
            <person name="Oren A."/>
            <person name="Chaudhuri R.R."/>
            <person name="La Ragione R."/>
            <person name="Hildebrand F."/>
            <person name="Pallen M.J."/>
        </authorList>
    </citation>
    <scope>NUCLEOTIDE SEQUENCE</scope>
    <source>
        <strain evidence="9">2478</strain>
    </source>
</reference>
<gene>
    <name evidence="9" type="ORF">IAB80_03100</name>
</gene>
<dbReference type="Proteomes" id="UP000823771">
    <property type="component" value="Unassembled WGS sequence"/>
</dbReference>
<feature type="signal peptide" evidence="6">
    <location>
        <begin position="1"/>
        <end position="23"/>
    </location>
</feature>
<accession>A0A9D9IUT3</accession>
<dbReference type="EMBL" id="JADILZ010000028">
    <property type="protein sequence ID" value="MBO8477868.1"/>
    <property type="molecule type" value="Genomic_DNA"/>
</dbReference>
<comment type="similarity">
    <text evidence="2">Belongs to the SusD family.</text>
</comment>
<evidence type="ECO:0000256" key="5">
    <source>
        <dbReference type="ARBA" id="ARBA00023237"/>
    </source>
</evidence>
<feature type="domain" description="RagB/SusD" evidence="7">
    <location>
        <begin position="350"/>
        <end position="643"/>
    </location>
</feature>
<dbReference type="Gene3D" id="1.25.40.390">
    <property type="match status" value="1"/>
</dbReference>
<keyword evidence="4" id="KW-0472">Membrane</keyword>
<sequence>MKKKYIIISVVSACSLVSCSWLDIVPDNVATMDMTFQTRANAEKMLYTCYNYIPSTASPWENPGIGASDEVWNCAEKTYYYTNETAFRIAEGLQNTNDPYLNYWSGGQSGSNLFIGIRDCNIFLDNVDKVPDMSQSEKDRWKAEVKFIKGYLHMWLFQLYGPIPFIDHNIDVSASPEDVKVVREPVDDVVSKIVALFDEAIYSGDLPDFIRVRDTEMGRITRPGAMAIKARLLTYAASPLYNGNGDFAFYVDAQGRNLINPVYDQHKWELARDACKEAIDAAIAAGHDLYEFDEPVINISDTTELELTLRHTITKKYGQELLWGLGNNKLNTRDILGICNAPLTSYHLSNKLAWVKMMHNPTLGVVEQFYTRNGVPIDEDVTYDYENRYEVMDIPADHFYYADTTARTARLHLFREPRFYAWIGFDNGKWFNMEATDDEHAYVLHCKSGELAGRNTENYSVTGFFTKKMVSYELVMTQSNDTGDACARYAFPIIRLADLYLLYAECLNECKDQPDAEVYEYIQKVRDKAGLDKETGSLVETWKKYSSDPDKPSTKDGMREIIQQERMIELCFEGQRFFDLRRWKLSMDYCNRPVMGWSVTESDESFYTPAYIDFQTFTPRDYFWPIKLDDIYRNNKLQQSPLW</sequence>
<dbReference type="InterPro" id="IPR033985">
    <property type="entry name" value="SusD-like_N"/>
</dbReference>
<dbReference type="InterPro" id="IPR012944">
    <property type="entry name" value="SusD_RagB_dom"/>
</dbReference>
<feature type="domain" description="SusD-like N-terminal" evidence="8">
    <location>
        <begin position="21"/>
        <end position="200"/>
    </location>
</feature>
<keyword evidence="3 6" id="KW-0732">Signal</keyword>
<comment type="subcellular location">
    <subcellularLocation>
        <location evidence="1">Cell outer membrane</location>
    </subcellularLocation>
</comment>
<evidence type="ECO:0000256" key="3">
    <source>
        <dbReference type="ARBA" id="ARBA00022729"/>
    </source>
</evidence>
<proteinExistence type="inferred from homology"/>
<reference evidence="9" key="1">
    <citation type="submission" date="2020-10" db="EMBL/GenBank/DDBJ databases">
        <authorList>
            <person name="Gilroy R."/>
        </authorList>
    </citation>
    <scope>NUCLEOTIDE SEQUENCE</scope>
    <source>
        <strain evidence="9">2478</strain>
    </source>
</reference>
<dbReference type="SUPFAM" id="SSF48452">
    <property type="entry name" value="TPR-like"/>
    <property type="match status" value="1"/>
</dbReference>
<evidence type="ECO:0000256" key="6">
    <source>
        <dbReference type="SAM" id="SignalP"/>
    </source>
</evidence>
<organism evidence="9 10">
    <name type="scientific">Candidatus Cryptobacteroides excrementipullorum</name>
    <dbReference type="NCBI Taxonomy" id="2840761"/>
    <lineage>
        <taxon>Bacteria</taxon>
        <taxon>Pseudomonadati</taxon>
        <taxon>Bacteroidota</taxon>
        <taxon>Bacteroidia</taxon>
        <taxon>Bacteroidales</taxon>
        <taxon>Candidatus Cryptobacteroides</taxon>
    </lineage>
</organism>
<dbReference type="PROSITE" id="PS51257">
    <property type="entry name" value="PROKAR_LIPOPROTEIN"/>
    <property type="match status" value="1"/>
</dbReference>
<name>A0A9D9IUT3_9BACT</name>
<evidence type="ECO:0000256" key="1">
    <source>
        <dbReference type="ARBA" id="ARBA00004442"/>
    </source>
</evidence>
<evidence type="ECO:0000259" key="8">
    <source>
        <dbReference type="Pfam" id="PF14322"/>
    </source>
</evidence>